<dbReference type="HOGENOM" id="CLU_992317_0_0_1"/>
<dbReference type="Gene3D" id="2.60.120.700">
    <property type="entry name" value="Peptidase G1"/>
    <property type="match status" value="1"/>
</dbReference>
<sequence length="321" mass="34659">MHRPRILGRTIKLIAPLALLAVAGLFPPAQANKSRKDLCGVSMHTSDLGPEVGNFSVIDAAWRVPEVIAEVEDEDGSGRRAPYVSLGVALCCGDDCSTRLAAGAWASPREPGRDSSASAMFQLSPVFTPVLIPAVHQFELNSSDVLWTRVEIHGPGEAQITFSKFESAISNSTISVDLRVAVKDGGTVLRVVTRGNGAELEFDYAARYRDAERPALCGDSAWWFVSDSFDPGQDTDRPLPLARFSPVLVAGHGLRTRTSTTAEEGDRHDKSFPADLPLSGMARFWDMVRAAPDGQTEVLCNTRGFVDTGMTLLQSPHPWGV</sequence>
<evidence type="ECO:0000256" key="1">
    <source>
        <dbReference type="SAM" id="SignalP"/>
    </source>
</evidence>
<accession>G2QIX7</accession>
<name>G2QIX7_THET4</name>
<dbReference type="InParanoid" id="G2QIX7"/>
<dbReference type="OMA" id="HYTRSSH"/>
<reference evidence="2 3" key="1">
    <citation type="journal article" date="2011" name="Nat. Biotechnol.">
        <title>Comparative genomic analysis of the thermophilic biomass-degrading fungi Myceliophthora thermophila and Thielavia terrestris.</title>
        <authorList>
            <person name="Berka R.M."/>
            <person name="Grigoriev I.V."/>
            <person name="Otillar R."/>
            <person name="Salamov A."/>
            <person name="Grimwood J."/>
            <person name="Reid I."/>
            <person name="Ishmael N."/>
            <person name="John T."/>
            <person name="Darmond C."/>
            <person name="Moisan M.-C."/>
            <person name="Henrissat B."/>
            <person name="Coutinho P.M."/>
            <person name="Lombard V."/>
            <person name="Natvig D.O."/>
            <person name="Lindquist E."/>
            <person name="Schmutz J."/>
            <person name="Lucas S."/>
            <person name="Harris P."/>
            <person name="Powlowski J."/>
            <person name="Bellemare A."/>
            <person name="Taylor D."/>
            <person name="Butler G."/>
            <person name="de Vries R.P."/>
            <person name="Allijn I.E."/>
            <person name="van den Brink J."/>
            <person name="Ushinsky S."/>
            <person name="Storms R."/>
            <person name="Powell A.J."/>
            <person name="Paulsen I.T."/>
            <person name="Elbourne L.D.H."/>
            <person name="Baker S.E."/>
            <person name="Magnuson J."/>
            <person name="LaBoissiere S."/>
            <person name="Clutterbuck A.J."/>
            <person name="Martinez D."/>
            <person name="Wogulis M."/>
            <person name="de Leon A.L."/>
            <person name="Rey M.W."/>
            <person name="Tsang A."/>
        </authorList>
    </citation>
    <scope>NUCLEOTIDE SEQUENCE [LARGE SCALE GENOMIC DNA]</scope>
    <source>
        <strain evidence="3">ATCC 42464 / BCRC 31852 / DSM 1799</strain>
    </source>
</reference>
<protein>
    <submittedName>
        <fullName evidence="2">Uncharacterized protein</fullName>
    </submittedName>
</protein>
<dbReference type="RefSeq" id="XP_003665641.1">
    <property type="nucleotide sequence ID" value="XM_003665593.1"/>
</dbReference>
<dbReference type="AlphaFoldDB" id="G2QIX7"/>
<organism evidence="2 3">
    <name type="scientific">Thermothelomyces thermophilus (strain ATCC 42464 / BCRC 31852 / DSM 1799)</name>
    <name type="common">Sporotrichum thermophile</name>
    <dbReference type="NCBI Taxonomy" id="573729"/>
    <lineage>
        <taxon>Eukaryota</taxon>
        <taxon>Fungi</taxon>
        <taxon>Dikarya</taxon>
        <taxon>Ascomycota</taxon>
        <taxon>Pezizomycotina</taxon>
        <taxon>Sordariomycetes</taxon>
        <taxon>Sordariomycetidae</taxon>
        <taxon>Sordariales</taxon>
        <taxon>Chaetomiaceae</taxon>
        <taxon>Thermothelomyces</taxon>
    </lineage>
</organism>
<feature type="signal peptide" evidence="1">
    <location>
        <begin position="1"/>
        <end position="31"/>
    </location>
</feature>
<keyword evidence="3" id="KW-1185">Reference proteome</keyword>
<dbReference type="EMBL" id="CP003006">
    <property type="protein sequence ID" value="AEO60396.1"/>
    <property type="molecule type" value="Genomic_DNA"/>
</dbReference>
<proteinExistence type="predicted"/>
<evidence type="ECO:0000313" key="2">
    <source>
        <dbReference type="EMBL" id="AEO60396.1"/>
    </source>
</evidence>
<keyword evidence="1" id="KW-0732">Signal</keyword>
<evidence type="ECO:0000313" key="3">
    <source>
        <dbReference type="Proteomes" id="UP000007322"/>
    </source>
</evidence>
<dbReference type="GeneID" id="11511401"/>
<feature type="chain" id="PRO_5003435665" evidence="1">
    <location>
        <begin position="32"/>
        <end position="321"/>
    </location>
</feature>
<dbReference type="Proteomes" id="UP000007322">
    <property type="component" value="Chromosome 5"/>
</dbReference>
<dbReference type="eggNOG" id="ENOG502RJ7I">
    <property type="taxonomic scope" value="Eukaryota"/>
</dbReference>
<dbReference type="VEuPathDB" id="FungiDB:MYCTH_2112475"/>
<dbReference type="OrthoDB" id="4573264at2759"/>
<dbReference type="KEGG" id="mtm:MYCTH_2112475"/>
<gene>
    <name evidence="2" type="ORF">MYCTH_2112475</name>
</gene>
<dbReference type="InterPro" id="IPR038656">
    <property type="entry name" value="Peptidase_G1_sf"/>
</dbReference>